<dbReference type="Proteomes" id="UP000317835">
    <property type="component" value="Chromosome"/>
</dbReference>
<evidence type="ECO:0000259" key="1">
    <source>
        <dbReference type="Pfam" id="PF05685"/>
    </source>
</evidence>
<dbReference type="KEGG" id="tpla:ElP_09600"/>
<gene>
    <name evidence="2" type="ORF">ElP_09600</name>
</gene>
<accession>A0A518GWZ4</accession>
<dbReference type="Gene3D" id="3.90.1570.10">
    <property type="entry name" value="tt1808, chain A"/>
    <property type="match status" value="1"/>
</dbReference>
<sequence>MAIAPSVSNEPDAEELLRSVEEGRFELVDGELKEKTPMGAEANLLALDLLFRLTDHARRDRLGLVLGIETGFQIFPHEPRRVRYPDGAFVRAEKLAGQRPPRGLVKVAPELVIEVVSPNDLAEEVNARLSDYLRAGVPLLWLLYPLTRQAQVFRADGTANWIGPDGVLDGEDVLPGFSCSLRELFSVIDPEPTA</sequence>
<keyword evidence="3" id="KW-1185">Reference proteome</keyword>
<dbReference type="EMBL" id="CP036426">
    <property type="protein sequence ID" value="QDV33118.1"/>
    <property type="molecule type" value="Genomic_DNA"/>
</dbReference>
<dbReference type="InterPro" id="IPR008538">
    <property type="entry name" value="Uma2"/>
</dbReference>
<reference evidence="2 3" key="1">
    <citation type="submission" date="2019-02" db="EMBL/GenBank/DDBJ databases">
        <title>Deep-cultivation of Planctomycetes and their phenomic and genomic characterization uncovers novel biology.</title>
        <authorList>
            <person name="Wiegand S."/>
            <person name="Jogler M."/>
            <person name="Boedeker C."/>
            <person name="Pinto D."/>
            <person name="Vollmers J."/>
            <person name="Rivas-Marin E."/>
            <person name="Kohn T."/>
            <person name="Peeters S.H."/>
            <person name="Heuer A."/>
            <person name="Rast P."/>
            <person name="Oberbeckmann S."/>
            <person name="Bunk B."/>
            <person name="Jeske O."/>
            <person name="Meyerdierks A."/>
            <person name="Storesund J.E."/>
            <person name="Kallscheuer N."/>
            <person name="Luecker S."/>
            <person name="Lage O.M."/>
            <person name="Pohl T."/>
            <person name="Merkel B.J."/>
            <person name="Hornburger P."/>
            <person name="Mueller R.-W."/>
            <person name="Bruemmer F."/>
            <person name="Labrenz M."/>
            <person name="Spormann A.M."/>
            <person name="Op den Camp H."/>
            <person name="Overmann J."/>
            <person name="Amann R."/>
            <person name="Jetten M.S.M."/>
            <person name="Mascher T."/>
            <person name="Medema M.H."/>
            <person name="Devos D.P."/>
            <person name="Kaster A.-K."/>
            <person name="Ovreas L."/>
            <person name="Rohde M."/>
            <person name="Galperin M.Y."/>
            <person name="Jogler C."/>
        </authorList>
    </citation>
    <scope>NUCLEOTIDE SEQUENCE [LARGE SCALE GENOMIC DNA]</scope>
    <source>
        <strain evidence="2 3">ElP</strain>
    </source>
</reference>
<dbReference type="PANTHER" id="PTHR34107:SF1">
    <property type="entry name" value="SLL0198 PROTEIN"/>
    <property type="match status" value="1"/>
</dbReference>
<proteinExistence type="predicted"/>
<dbReference type="RefSeq" id="WP_145267533.1">
    <property type="nucleotide sequence ID" value="NZ_CP036426.1"/>
</dbReference>
<dbReference type="CDD" id="cd06260">
    <property type="entry name" value="DUF820-like"/>
    <property type="match status" value="1"/>
</dbReference>
<organism evidence="2 3">
    <name type="scientific">Tautonia plasticadhaerens</name>
    <dbReference type="NCBI Taxonomy" id="2527974"/>
    <lineage>
        <taxon>Bacteria</taxon>
        <taxon>Pseudomonadati</taxon>
        <taxon>Planctomycetota</taxon>
        <taxon>Planctomycetia</taxon>
        <taxon>Isosphaerales</taxon>
        <taxon>Isosphaeraceae</taxon>
        <taxon>Tautonia</taxon>
    </lineage>
</organism>
<evidence type="ECO:0000313" key="2">
    <source>
        <dbReference type="EMBL" id="QDV33118.1"/>
    </source>
</evidence>
<feature type="domain" description="Putative restriction endonuclease" evidence="1">
    <location>
        <begin position="14"/>
        <end position="181"/>
    </location>
</feature>
<dbReference type="AlphaFoldDB" id="A0A518GWZ4"/>
<dbReference type="PANTHER" id="PTHR34107">
    <property type="entry name" value="SLL0198 PROTEIN-RELATED"/>
    <property type="match status" value="1"/>
</dbReference>
<dbReference type="SUPFAM" id="SSF52980">
    <property type="entry name" value="Restriction endonuclease-like"/>
    <property type="match status" value="1"/>
</dbReference>
<dbReference type="Pfam" id="PF05685">
    <property type="entry name" value="Uma2"/>
    <property type="match status" value="1"/>
</dbReference>
<dbReference type="OrthoDB" id="1807117at2"/>
<dbReference type="InterPro" id="IPR011335">
    <property type="entry name" value="Restrct_endonuc-II-like"/>
</dbReference>
<name>A0A518GWZ4_9BACT</name>
<protein>
    <recommendedName>
        <fullName evidence="1">Putative restriction endonuclease domain-containing protein</fullName>
    </recommendedName>
</protein>
<dbReference type="InterPro" id="IPR012296">
    <property type="entry name" value="Nuclease_put_TT1808"/>
</dbReference>
<evidence type="ECO:0000313" key="3">
    <source>
        <dbReference type="Proteomes" id="UP000317835"/>
    </source>
</evidence>